<dbReference type="KEGG" id="fgg:FSB75_19675"/>
<keyword evidence="1 3" id="KW-0378">Hydrolase</keyword>
<feature type="signal peptide" evidence="2">
    <location>
        <begin position="1"/>
        <end position="19"/>
    </location>
</feature>
<dbReference type="PANTHER" id="PTHR33886">
    <property type="entry name" value="UNSATURATED RHAMNOGALACTURONAN HYDROLASE (EUROFUNG)"/>
    <property type="match status" value="1"/>
</dbReference>
<dbReference type="Gene3D" id="1.50.10.10">
    <property type="match status" value="1"/>
</dbReference>
<evidence type="ECO:0000313" key="3">
    <source>
        <dbReference type="EMBL" id="QEC58030.1"/>
    </source>
</evidence>
<reference evidence="3 4" key="1">
    <citation type="journal article" date="2015" name="Int. J. Syst. Evol. Microbiol.">
        <title>Flavisolibacter ginsenosidimutans sp. nov., with ginsenoside-converting activity isolated from soil used for cultivating ginseng.</title>
        <authorList>
            <person name="Zhao Y."/>
            <person name="Liu Q."/>
            <person name="Kang M.S."/>
            <person name="Jin F."/>
            <person name="Yu H."/>
            <person name="Im W.T."/>
        </authorList>
    </citation>
    <scope>NUCLEOTIDE SEQUENCE [LARGE SCALE GENOMIC DNA]</scope>
    <source>
        <strain evidence="3 4">Gsoil 636</strain>
    </source>
</reference>
<sequence>MKKLTAIFCLTIFCFSAKAQPVHSYAQDLANTAIKIWPDSFSVKPGNPAKWSYDQGVILKGIEGIWNATGDGKWFRYIQKQMDYFIGEDGSIKGYKTTEHNIDNVNNGKLALLLYEVTGKDKYRKAAELLRHQLATHPRTSEGGFWHKQVYPNQMWLDGLYMGEPFYAQYAKVFGEDSIFNDVTRQFVLMEKHARDPQTGLLYHGWDESKQQKWADKTTGLSPNVWGRALGWYGMAMVDALDYFPANHPGRNDIIKILNRFAAAVTKVQDAKTGLWYDVVDKPKEPKNYFEASASSMLVYTLAKGVRKGYLPASYLSNVTKGWAGILKEFVKNENGQVNLHGTVSVSGLGGNPYRDGSFAYYMSEPVVVNDPKGMGAFINAANEIELLQVPKVGAGKTVMLDNYFNNEWKPEPGSIGRAATGEMFNTELKKEWNSVRSIPFHYIWDEQDNDGFSTLRFVFESYGAKTATLKAAPTAQNLKGASVYIVVDPDDQKETTKPNIISEKDATAVSNWVKAGGVLLLLSNDSGHNNVKSMNVLSTKFGIRLNEDLFNTVEGSKFEQGVVDLSAASNIFSTAKKAYVKELATLNVSAPAKTIVTKGGKNIIATATYGKGNVFVIGDPWLYNEYTDGRKLPPDFDNYKAAQDLAKWALLQAKKK</sequence>
<keyword evidence="4" id="KW-1185">Reference proteome</keyword>
<dbReference type="InterPro" id="IPR029062">
    <property type="entry name" value="Class_I_gatase-like"/>
</dbReference>
<dbReference type="InterPro" id="IPR010905">
    <property type="entry name" value="Glyco_hydro_88"/>
</dbReference>
<dbReference type="OrthoDB" id="6381507at2"/>
<dbReference type="InterPro" id="IPR012341">
    <property type="entry name" value="6hp_glycosidase-like_sf"/>
</dbReference>
<evidence type="ECO:0000256" key="2">
    <source>
        <dbReference type="SAM" id="SignalP"/>
    </source>
</evidence>
<dbReference type="InterPro" id="IPR008928">
    <property type="entry name" value="6-hairpin_glycosidase_sf"/>
</dbReference>
<dbReference type="RefSeq" id="WP_146790966.1">
    <property type="nucleotide sequence ID" value="NZ_BAABIO010000003.1"/>
</dbReference>
<evidence type="ECO:0000256" key="1">
    <source>
        <dbReference type="ARBA" id="ARBA00022801"/>
    </source>
</evidence>
<protein>
    <submittedName>
        <fullName evidence="3">Glycoside hydrolase family 88 protein</fullName>
    </submittedName>
</protein>
<dbReference type="Proteomes" id="UP000321204">
    <property type="component" value="Chromosome"/>
</dbReference>
<feature type="chain" id="PRO_5023013246" evidence="2">
    <location>
        <begin position="20"/>
        <end position="657"/>
    </location>
</feature>
<dbReference type="GO" id="GO:0016787">
    <property type="term" value="F:hydrolase activity"/>
    <property type="evidence" value="ECO:0007669"/>
    <property type="project" value="UniProtKB-KW"/>
</dbReference>
<dbReference type="PANTHER" id="PTHR33886:SF8">
    <property type="entry name" value="UNSATURATED RHAMNOGALACTURONAN HYDROLASE (EUROFUNG)"/>
    <property type="match status" value="1"/>
</dbReference>
<dbReference type="InterPro" id="IPR052043">
    <property type="entry name" value="PolySaccharide_Degr_Enz"/>
</dbReference>
<name>A0A5B8UPQ7_9BACT</name>
<evidence type="ECO:0000313" key="4">
    <source>
        <dbReference type="Proteomes" id="UP000321204"/>
    </source>
</evidence>
<gene>
    <name evidence="3" type="ORF">FSB75_19675</name>
</gene>
<dbReference type="SUPFAM" id="SSF52317">
    <property type="entry name" value="Class I glutamine amidotransferase-like"/>
    <property type="match status" value="1"/>
</dbReference>
<dbReference type="EMBL" id="CP042433">
    <property type="protein sequence ID" value="QEC58030.1"/>
    <property type="molecule type" value="Genomic_DNA"/>
</dbReference>
<dbReference type="GO" id="GO:0005975">
    <property type="term" value="P:carbohydrate metabolic process"/>
    <property type="evidence" value="ECO:0007669"/>
    <property type="project" value="InterPro"/>
</dbReference>
<proteinExistence type="predicted"/>
<dbReference type="SUPFAM" id="SSF48208">
    <property type="entry name" value="Six-hairpin glycosidases"/>
    <property type="match status" value="1"/>
</dbReference>
<accession>A0A5B8UPQ7</accession>
<organism evidence="3 4">
    <name type="scientific">Flavisolibacter ginsenosidimutans</name>
    <dbReference type="NCBI Taxonomy" id="661481"/>
    <lineage>
        <taxon>Bacteria</taxon>
        <taxon>Pseudomonadati</taxon>
        <taxon>Bacteroidota</taxon>
        <taxon>Chitinophagia</taxon>
        <taxon>Chitinophagales</taxon>
        <taxon>Chitinophagaceae</taxon>
        <taxon>Flavisolibacter</taxon>
    </lineage>
</organism>
<keyword evidence="2" id="KW-0732">Signal</keyword>
<dbReference type="AlphaFoldDB" id="A0A5B8UPQ7"/>
<dbReference type="Pfam" id="PF07470">
    <property type="entry name" value="Glyco_hydro_88"/>
    <property type="match status" value="1"/>
</dbReference>